<dbReference type="SUPFAM" id="SSF51735">
    <property type="entry name" value="NAD(P)-binding Rossmann-fold domains"/>
    <property type="match status" value="1"/>
</dbReference>
<dbReference type="Pfam" id="PF00106">
    <property type="entry name" value="adh_short"/>
    <property type="match status" value="1"/>
</dbReference>
<dbReference type="PANTHER" id="PTHR24320:SF148">
    <property type="entry name" value="NAD(P)-BINDING ROSSMANN-FOLD SUPERFAMILY PROTEIN"/>
    <property type="match status" value="1"/>
</dbReference>
<comment type="caution">
    <text evidence="4">The sequence shown here is derived from an EMBL/GenBank/DDBJ whole genome shotgun (WGS) entry which is preliminary data.</text>
</comment>
<evidence type="ECO:0000256" key="3">
    <source>
        <dbReference type="RuleBase" id="RU000363"/>
    </source>
</evidence>
<dbReference type="RefSeq" id="WP_005845883.1">
    <property type="nucleotide sequence ID" value="NZ_JNHM01000004.1"/>
</dbReference>
<comment type="similarity">
    <text evidence="1 3">Belongs to the short-chain dehydrogenases/reductases (SDR) family.</text>
</comment>
<dbReference type="PATRIC" id="fig|1339352.3.peg.297"/>
<evidence type="ECO:0000313" key="4">
    <source>
        <dbReference type="EMBL" id="KDS56510.1"/>
    </source>
</evidence>
<dbReference type="InterPro" id="IPR020904">
    <property type="entry name" value="Sc_DH/Rdtase_CS"/>
</dbReference>
<dbReference type="GeneID" id="5302932"/>
<dbReference type="InterPro" id="IPR036291">
    <property type="entry name" value="NAD(P)-bd_dom_sf"/>
</dbReference>
<evidence type="ECO:0000256" key="1">
    <source>
        <dbReference type="ARBA" id="ARBA00006484"/>
    </source>
</evidence>
<reference evidence="4 5" key="1">
    <citation type="submission" date="2014-04" db="EMBL/GenBank/DDBJ databases">
        <authorList>
            <person name="Sears C."/>
            <person name="Carroll K."/>
            <person name="Sack B.R."/>
            <person name="Qadri F."/>
            <person name="Myers L.L."/>
            <person name="Chung G.-T."/>
            <person name="Escheverria P."/>
            <person name="Fraser C.M."/>
            <person name="Sadzewicz L."/>
            <person name="Shefchek K.A."/>
            <person name="Tallon L."/>
            <person name="Das S.P."/>
            <person name="Daugherty S."/>
            <person name="Mongodin E.F."/>
        </authorList>
    </citation>
    <scope>NUCLEOTIDE SEQUENCE [LARGE SCALE GENOMIC DNA]</scope>
    <source>
        <strain evidence="4 5">3975 RP4</strain>
    </source>
</reference>
<dbReference type="PANTHER" id="PTHR24320">
    <property type="entry name" value="RETINOL DEHYDROGENASE"/>
    <property type="match status" value="1"/>
</dbReference>
<name>A0A069SQ26_PHOVU</name>
<dbReference type="InterPro" id="IPR002347">
    <property type="entry name" value="SDR_fam"/>
</dbReference>
<evidence type="ECO:0000256" key="2">
    <source>
        <dbReference type="ARBA" id="ARBA00023002"/>
    </source>
</evidence>
<dbReference type="GO" id="GO:0016491">
    <property type="term" value="F:oxidoreductase activity"/>
    <property type="evidence" value="ECO:0007669"/>
    <property type="project" value="UniProtKB-KW"/>
</dbReference>
<dbReference type="PROSITE" id="PS00061">
    <property type="entry name" value="ADH_SHORT"/>
    <property type="match status" value="1"/>
</dbReference>
<protein>
    <submittedName>
        <fullName evidence="4">Short chain dehydrogenase family protein</fullName>
    </submittedName>
</protein>
<accession>A0A069SQ26</accession>
<dbReference type="EMBL" id="JNHM01000004">
    <property type="protein sequence ID" value="KDS56510.1"/>
    <property type="molecule type" value="Genomic_DNA"/>
</dbReference>
<dbReference type="Gene3D" id="3.40.50.720">
    <property type="entry name" value="NAD(P)-binding Rossmann-like Domain"/>
    <property type="match status" value="1"/>
</dbReference>
<proteinExistence type="inferred from homology"/>
<organism evidence="4 5">
    <name type="scientific">Phocaeicola vulgatus str. 3975 RP4</name>
    <dbReference type="NCBI Taxonomy" id="1339352"/>
    <lineage>
        <taxon>Bacteria</taxon>
        <taxon>Pseudomonadati</taxon>
        <taxon>Bacteroidota</taxon>
        <taxon>Bacteroidia</taxon>
        <taxon>Bacteroidales</taxon>
        <taxon>Bacteroidaceae</taxon>
        <taxon>Phocaeicola</taxon>
    </lineage>
</organism>
<dbReference type="PRINTS" id="PR00080">
    <property type="entry name" value="SDRFAMILY"/>
</dbReference>
<keyword evidence="2" id="KW-0560">Oxidoreductase</keyword>
<dbReference type="AlphaFoldDB" id="A0A069SQ26"/>
<dbReference type="PRINTS" id="PR00081">
    <property type="entry name" value="GDHRDH"/>
</dbReference>
<dbReference type="Proteomes" id="UP000027661">
    <property type="component" value="Unassembled WGS sequence"/>
</dbReference>
<gene>
    <name evidence="4" type="ORF">M099_0304</name>
</gene>
<evidence type="ECO:0000313" key="5">
    <source>
        <dbReference type="Proteomes" id="UP000027661"/>
    </source>
</evidence>
<sequence length="286" mass="31840">MSKLAIITGADGGMGTEITRAVAQAGYHVIMLCYTLFKGEERKNQLILETGNKEIEVRQVDLSSMASVTNIAEDLLGRGKHIDLLMNNAGTMSSGGLITTEDGLEYTVAVNYVAPFLLTLKLLPLMGQGTRIVNMVSCTYSIGKITPEFFVRGKRGSFWRIPVYSNTKLALWLFTRELSERLKAEGITVNAADPGIVSTNIIRMDMWFDPLTDILFRPCIRTPKQGAATAVSLLLDERWKEVTGQMFASCKPKKVKDKFMNHPQARQLWADTKAYLEKLKLEEPIG</sequence>